<comment type="caution">
    <text evidence="2">The sequence shown here is derived from an EMBL/GenBank/DDBJ whole genome shotgun (WGS) entry which is preliminary data.</text>
</comment>
<proteinExistence type="predicted"/>
<evidence type="ECO:0000313" key="3">
    <source>
        <dbReference type="Proteomes" id="UP000328092"/>
    </source>
</evidence>
<evidence type="ECO:0000256" key="1">
    <source>
        <dbReference type="SAM" id="MobiDB-lite"/>
    </source>
</evidence>
<name>A0A508T565_9BRAD</name>
<dbReference type="Proteomes" id="UP000328092">
    <property type="component" value="Unassembled WGS sequence"/>
</dbReference>
<dbReference type="EMBL" id="CAADFC020000007">
    <property type="protein sequence ID" value="VIO68537.1"/>
    <property type="molecule type" value="Genomic_DNA"/>
</dbReference>
<evidence type="ECO:0000313" key="2">
    <source>
        <dbReference type="EMBL" id="VIO68537.1"/>
    </source>
</evidence>
<gene>
    <name evidence="2" type="ORF">CI1B_21590</name>
</gene>
<reference evidence="2" key="1">
    <citation type="submission" date="2019-02" db="EMBL/GenBank/DDBJ databases">
        <authorList>
            <person name="Pothier F.J."/>
        </authorList>
    </citation>
    <scope>NUCLEOTIDE SEQUENCE</scope>
    <source>
        <strain evidence="2">CI-1B</strain>
    </source>
</reference>
<accession>A0A508T565</accession>
<organism evidence="2 3">
    <name type="scientific">Bradyrhizobium ivorense</name>
    <dbReference type="NCBI Taxonomy" id="2511166"/>
    <lineage>
        <taxon>Bacteria</taxon>
        <taxon>Pseudomonadati</taxon>
        <taxon>Pseudomonadota</taxon>
        <taxon>Alphaproteobacteria</taxon>
        <taxon>Hyphomicrobiales</taxon>
        <taxon>Nitrobacteraceae</taxon>
        <taxon>Bradyrhizobium</taxon>
    </lineage>
</organism>
<feature type="region of interest" description="Disordered" evidence="1">
    <location>
        <begin position="1"/>
        <end position="31"/>
    </location>
</feature>
<protein>
    <submittedName>
        <fullName evidence="2">Uncharacterized protein</fullName>
    </submittedName>
</protein>
<dbReference type="AlphaFoldDB" id="A0A508T565"/>
<keyword evidence="3" id="KW-1185">Reference proteome</keyword>
<sequence>MQVDVISYNDRRQRPGPPLSPTLSRKGRGSLNAVPPSQCFQLLVRFDALVQKRNRPLALRKRAARGHQVLWGHIA</sequence>